<keyword evidence="1" id="KW-0472">Membrane</keyword>
<feature type="transmembrane region" description="Helical" evidence="1">
    <location>
        <begin position="513"/>
        <end position="536"/>
    </location>
</feature>
<organism evidence="2 3">
    <name type="scientific">Cyclobacterium plantarum</name>
    <dbReference type="NCBI Taxonomy" id="2716263"/>
    <lineage>
        <taxon>Bacteria</taxon>
        <taxon>Pseudomonadati</taxon>
        <taxon>Bacteroidota</taxon>
        <taxon>Cytophagia</taxon>
        <taxon>Cytophagales</taxon>
        <taxon>Cyclobacteriaceae</taxon>
        <taxon>Cyclobacterium</taxon>
    </lineage>
</organism>
<feature type="transmembrane region" description="Helical" evidence="1">
    <location>
        <begin position="450"/>
        <end position="474"/>
    </location>
</feature>
<feature type="transmembrane region" description="Helical" evidence="1">
    <location>
        <begin position="158"/>
        <end position="182"/>
    </location>
</feature>
<name>A0ABX0HCV7_9BACT</name>
<dbReference type="Proteomes" id="UP000649799">
    <property type="component" value="Unassembled WGS sequence"/>
</dbReference>
<protein>
    <recommendedName>
        <fullName evidence="4">ABC exporter</fullName>
    </recommendedName>
</protein>
<feature type="transmembrane region" description="Helical" evidence="1">
    <location>
        <begin position="425"/>
        <end position="444"/>
    </location>
</feature>
<feature type="transmembrane region" description="Helical" evidence="1">
    <location>
        <begin position="254"/>
        <end position="276"/>
    </location>
</feature>
<accession>A0ABX0HCV7</accession>
<feature type="transmembrane region" description="Helical" evidence="1">
    <location>
        <begin position="194"/>
        <end position="217"/>
    </location>
</feature>
<feature type="transmembrane region" description="Helical" evidence="1">
    <location>
        <begin position="486"/>
        <end position="507"/>
    </location>
</feature>
<evidence type="ECO:0000313" key="2">
    <source>
        <dbReference type="EMBL" id="NHE58174.1"/>
    </source>
</evidence>
<dbReference type="InterPro" id="IPR031584">
    <property type="entry name" value="Put_ABC_export"/>
</dbReference>
<dbReference type="RefSeq" id="WP_166148308.1">
    <property type="nucleotide sequence ID" value="NZ_JAANYN010000006.1"/>
</dbReference>
<feature type="transmembrane region" description="Helical" evidence="1">
    <location>
        <begin position="224"/>
        <end position="242"/>
    </location>
</feature>
<evidence type="ECO:0000313" key="3">
    <source>
        <dbReference type="Proteomes" id="UP000649799"/>
    </source>
</evidence>
<feature type="transmembrane region" description="Helical" evidence="1">
    <location>
        <begin position="78"/>
        <end position="95"/>
    </location>
</feature>
<comment type="caution">
    <text evidence="2">The sequence shown here is derived from an EMBL/GenBank/DDBJ whole genome shotgun (WGS) entry which is preliminary data.</text>
</comment>
<dbReference type="EMBL" id="JAANYN010000006">
    <property type="protein sequence ID" value="NHE58174.1"/>
    <property type="molecule type" value="Genomic_DNA"/>
</dbReference>
<sequence length="548" mass="61475">MHEFGLLIRKDIFVLVNNIKLILKNPLRLFPYLFVVGYFSFFYFRRGRQSMDDSKEGFGDVQDLADQADSINFAFQNFLGIITLLALGFLVFQLFRATKKNTSFFTMADVNHLFPSPVSPANILLYYLLRSFVPALGGSIVFILYSTAQLNEAFDFHFGSLSLMILGLTFFFFLLSGIRFLVYTLHTRYGILAYIQNGVMVLAVLISLLIIIPGFLAEKFWQGMFLWISSPWFDVFPMVGWSRNLISYPGHENTLLSLGFVGVYALASFGVVKLVILHSGHYYEDVLEATQSNEETKEKAKGKREASESTMSLNKNKKLELKNFGTGASALYWRNYVHSSRQDFHPLIGVYGFGIAGIAIIMACLSFSGWLSHKWINGYLLTLLAFYFIAGITKTSVGDLKKPYFILIPAKWSAKFWNMIKLDMYQTLVFALVLIVPTVAIAQLSWGLVLFFPFCLLAFYISGFAISLTAQVGFEEGWDRKLVKPLIIGGVLVFGILPSLALGTTAFVVSGQFVYAMLGTSIGMALVAAVLLHLTLDIISRVELKEAN</sequence>
<feature type="transmembrane region" description="Helical" evidence="1">
    <location>
        <begin position="376"/>
        <end position="393"/>
    </location>
</feature>
<feature type="transmembrane region" description="Helical" evidence="1">
    <location>
        <begin position="124"/>
        <end position="146"/>
    </location>
</feature>
<keyword evidence="3" id="KW-1185">Reference proteome</keyword>
<reference evidence="2 3" key="1">
    <citation type="submission" date="2020-03" db="EMBL/GenBank/DDBJ databases">
        <title>Cyclobacterium plantarum sp. nov., a marine bacterium isolated from a coastal-marine wetland.</title>
        <authorList>
            <person name="Sanchez-Porro C."/>
            <person name="Ventosa A."/>
            <person name="Amoozegar M."/>
        </authorList>
    </citation>
    <scope>NUCLEOTIDE SEQUENCE [LARGE SCALE GENOMIC DNA]</scope>
    <source>
        <strain evidence="2 3">GBPx2</strain>
    </source>
</reference>
<evidence type="ECO:0008006" key="4">
    <source>
        <dbReference type="Google" id="ProtNLM"/>
    </source>
</evidence>
<keyword evidence="1" id="KW-1133">Transmembrane helix</keyword>
<evidence type="ECO:0000256" key="1">
    <source>
        <dbReference type="SAM" id="Phobius"/>
    </source>
</evidence>
<proteinExistence type="predicted"/>
<feature type="transmembrane region" description="Helical" evidence="1">
    <location>
        <begin position="348"/>
        <end position="370"/>
    </location>
</feature>
<feature type="transmembrane region" description="Helical" evidence="1">
    <location>
        <begin position="29"/>
        <end position="45"/>
    </location>
</feature>
<keyword evidence="1" id="KW-0812">Transmembrane</keyword>
<gene>
    <name evidence="2" type="ORF">G9Q97_15285</name>
</gene>
<dbReference type="Pfam" id="PF16962">
    <property type="entry name" value="ABC_export"/>
    <property type="match status" value="1"/>
</dbReference>